<keyword evidence="13" id="KW-0406">Ion transport</keyword>
<evidence type="ECO:0000256" key="9">
    <source>
        <dbReference type="ARBA" id="ARBA00022840"/>
    </source>
</evidence>
<evidence type="ECO:0000256" key="2">
    <source>
        <dbReference type="ARBA" id="ARBA00006024"/>
    </source>
</evidence>
<dbReference type="Gene3D" id="2.70.150.10">
    <property type="entry name" value="Calcium-transporting ATPase, cytoplasmic transduction domain A"/>
    <property type="match status" value="1"/>
</dbReference>
<dbReference type="InterPro" id="IPR008250">
    <property type="entry name" value="ATPase_P-typ_transduc_dom_A_sf"/>
</dbReference>
<dbReference type="Pfam" id="PF00702">
    <property type="entry name" value="Hydrolase"/>
    <property type="match status" value="1"/>
</dbReference>
<keyword evidence="7 16" id="KW-0547">Nucleotide-binding</keyword>
<keyword evidence="8" id="KW-0187">Copper transport</keyword>
<sequence>MKKIVLKIGGMTCSACSSGLEKYLNKHEGIKEATVNLVLSIATITYENITVKDIERYIKEAGFTSLGEFKGIEDKVTNKKDKIKLILLGLLIIFMMYISMGNMLNLPSIPYLNHNQPLILSTTMLIITLIYLIYGLDIIKSGIKNLLHKMPNMDTLVMFSVIFSFLYSLYNYINILGGNNTLLHNLYFESTCMVIYFIKLGRVIEDSSKDKTKDAIRKLVQITPSYAIVKKNNKELKVTIDEVEVGDTLICKAGEKIAVDGIVTKGKTYVNESFITGESAPVLKEKGATVIAGSISYDGLIEYKAKRIGRDSTISEIVKLVVESTNTKTKIQRIADKVSGIFVPVILIIAFLTFAIQLIIGLPLNEALIHMVTVLVVACPCALGLAVPLVVVVSNGICAKKGLFLRNSEVLEKARTIDTVVFDKTGTLTYGNLKIFKTYNYSNYKDNDLINIVSNIEKNSSHPISTAFKVKKKLVVTDFKTLNGKGIKASVNNKEYYLGNNTLLKDLKIKDSHEEDYNNLINNGCSIIYVIEDKTIIGLIGVKDIVRDNIKGVIKKFNDNNIEVIMLTGDNEVTAKIIAGELGINKVISNVLPSKKASTIKDLVSKGRKVIMVGDGINDAPALVNATIGISVNDGTDVAMDSADVILMNNDISNILDLIKISKKAYLIIKENLFWAFFYNLLMIPIAIGLLENYGISMSPMFASIAMTISSLTVVINSLRLSKMNL</sequence>
<dbReference type="PRINTS" id="PR00943">
    <property type="entry name" value="CUATPASE"/>
</dbReference>
<evidence type="ECO:0000259" key="17">
    <source>
        <dbReference type="PROSITE" id="PS50846"/>
    </source>
</evidence>
<comment type="subcellular location">
    <subcellularLocation>
        <location evidence="1">Cell membrane</location>
        <topology evidence="1">Multi-pass membrane protein</topology>
    </subcellularLocation>
</comment>
<dbReference type="InterPro" id="IPR027256">
    <property type="entry name" value="P-typ_ATPase_IB"/>
</dbReference>
<keyword evidence="6 16" id="KW-0479">Metal-binding</keyword>
<evidence type="ECO:0000256" key="15">
    <source>
        <dbReference type="ARBA" id="ARBA00049289"/>
    </source>
</evidence>
<dbReference type="GO" id="GO:0016887">
    <property type="term" value="F:ATP hydrolysis activity"/>
    <property type="evidence" value="ECO:0007669"/>
    <property type="project" value="InterPro"/>
</dbReference>
<dbReference type="Pfam" id="PF00122">
    <property type="entry name" value="E1-E2_ATPase"/>
    <property type="match status" value="1"/>
</dbReference>
<dbReference type="GO" id="GO:0005524">
    <property type="term" value="F:ATP binding"/>
    <property type="evidence" value="ECO:0007669"/>
    <property type="project" value="UniProtKB-UniRule"/>
</dbReference>
<evidence type="ECO:0000256" key="6">
    <source>
        <dbReference type="ARBA" id="ARBA00022723"/>
    </source>
</evidence>
<dbReference type="InterPro" id="IPR036412">
    <property type="entry name" value="HAD-like_sf"/>
</dbReference>
<evidence type="ECO:0000256" key="14">
    <source>
        <dbReference type="ARBA" id="ARBA00023136"/>
    </source>
</evidence>
<evidence type="ECO:0000256" key="16">
    <source>
        <dbReference type="RuleBase" id="RU362081"/>
    </source>
</evidence>
<evidence type="ECO:0000313" key="19">
    <source>
        <dbReference type="Proteomes" id="UP000824232"/>
    </source>
</evidence>
<dbReference type="PROSITE" id="PS50846">
    <property type="entry name" value="HMA_2"/>
    <property type="match status" value="1"/>
</dbReference>
<keyword evidence="9 16" id="KW-0067">ATP-binding</keyword>
<dbReference type="PRINTS" id="PR00119">
    <property type="entry name" value="CATATPASE"/>
</dbReference>
<evidence type="ECO:0000256" key="12">
    <source>
        <dbReference type="ARBA" id="ARBA00023008"/>
    </source>
</evidence>
<dbReference type="InterPro" id="IPR036163">
    <property type="entry name" value="HMA_dom_sf"/>
</dbReference>
<dbReference type="NCBIfam" id="TIGR01525">
    <property type="entry name" value="ATPase-IB_hvy"/>
    <property type="match status" value="1"/>
</dbReference>
<evidence type="ECO:0000256" key="7">
    <source>
        <dbReference type="ARBA" id="ARBA00022741"/>
    </source>
</evidence>
<feature type="transmembrane region" description="Helical" evidence="16">
    <location>
        <begin position="155"/>
        <end position="173"/>
    </location>
</feature>
<dbReference type="SUPFAM" id="SSF81665">
    <property type="entry name" value="Calcium ATPase, transmembrane domain M"/>
    <property type="match status" value="1"/>
</dbReference>
<dbReference type="InterPro" id="IPR044492">
    <property type="entry name" value="P_typ_ATPase_HD_dom"/>
</dbReference>
<comment type="similarity">
    <text evidence="2 16">Belongs to the cation transport ATPase (P-type) (TC 3.A.3) family. Type IB subfamily.</text>
</comment>
<reference evidence="18" key="1">
    <citation type="submission" date="2020-10" db="EMBL/GenBank/DDBJ databases">
        <authorList>
            <person name="Gilroy R."/>
        </authorList>
    </citation>
    <scope>NUCLEOTIDE SEQUENCE</scope>
    <source>
        <strain evidence="18">CHK184-20233</strain>
    </source>
</reference>
<dbReference type="SFLD" id="SFLDG00002">
    <property type="entry name" value="C1.7:_P-type_atpase_like"/>
    <property type="match status" value="1"/>
</dbReference>
<proteinExistence type="inferred from homology"/>
<comment type="caution">
    <text evidence="18">The sequence shown here is derived from an EMBL/GenBank/DDBJ whole genome shotgun (WGS) entry which is preliminary data.</text>
</comment>
<dbReference type="EC" id="7.2.2.8" evidence="3"/>
<dbReference type="Proteomes" id="UP000824232">
    <property type="component" value="Unassembled WGS sequence"/>
</dbReference>
<dbReference type="Pfam" id="PF00403">
    <property type="entry name" value="HMA"/>
    <property type="match status" value="1"/>
</dbReference>
<dbReference type="InterPro" id="IPR018303">
    <property type="entry name" value="ATPase_P-typ_P_site"/>
</dbReference>
<protein>
    <recommendedName>
        <fullName evidence="3">P-type Cu(+) transporter</fullName>
        <ecNumber evidence="3">7.2.2.8</ecNumber>
    </recommendedName>
</protein>
<dbReference type="SUPFAM" id="SSF81653">
    <property type="entry name" value="Calcium ATPase, transduction domain A"/>
    <property type="match status" value="1"/>
</dbReference>
<evidence type="ECO:0000256" key="11">
    <source>
        <dbReference type="ARBA" id="ARBA00022989"/>
    </source>
</evidence>
<dbReference type="NCBIfam" id="TIGR01494">
    <property type="entry name" value="ATPase_P-type"/>
    <property type="match status" value="1"/>
</dbReference>
<accession>A0A9D1DVF4</accession>
<comment type="catalytic activity">
    <reaction evidence="15">
        <text>Cu(+)(in) + ATP + H2O = Cu(+)(out) + ADP + phosphate + H(+)</text>
        <dbReference type="Rhea" id="RHEA:25792"/>
        <dbReference type="ChEBI" id="CHEBI:15377"/>
        <dbReference type="ChEBI" id="CHEBI:15378"/>
        <dbReference type="ChEBI" id="CHEBI:30616"/>
        <dbReference type="ChEBI" id="CHEBI:43474"/>
        <dbReference type="ChEBI" id="CHEBI:49552"/>
        <dbReference type="ChEBI" id="CHEBI:456216"/>
        <dbReference type="EC" id="7.2.2.8"/>
    </reaction>
</comment>
<name>A0A9D1DVF4_9FIRM</name>
<dbReference type="CDD" id="cd00371">
    <property type="entry name" value="HMA"/>
    <property type="match status" value="1"/>
</dbReference>
<dbReference type="FunFam" id="3.30.70.100:FF:000001">
    <property type="entry name" value="ATPase copper transporting beta"/>
    <property type="match status" value="1"/>
</dbReference>
<evidence type="ECO:0000256" key="3">
    <source>
        <dbReference type="ARBA" id="ARBA00012517"/>
    </source>
</evidence>
<feature type="domain" description="HMA" evidence="17">
    <location>
        <begin position="2"/>
        <end position="66"/>
    </location>
</feature>
<organism evidence="18 19">
    <name type="scientific">Candidatus Onthousia excrementipullorum</name>
    <dbReference type="NCBI Taxonomy" id="2840884"/>
    <lineage>
        <taxon>Bacteria</taxon>
        <taxon>Bacillati</taxon>
        <taxon>Bacillota</taxon>
        <taxon>Bacilli</taxon>
        <taxon>Candidatus Onthousia</taxon>
    </lineage>
</organism>
<evidence type="ECO:0000313" key="18">
    <source>
        <dbReference type="EMBL" id="HIR59735.1"/>
    </source>
</evidence>
<dbReference type="InterPro" id="IPR001757">
    <property type="entry name" value="P_typ_ATPase"/>
</dbReference>
<dbReference type="PANTHER" id="PTHR43520">
    <property type="entry name" value="ATP7, ISOFORM B"/>
    <property type="match status" value="1"/>
</dbReference>
<evidence type="ECO:0000256" key="1">
    <source>
        <dbReference type="ARBA" id="ARBA00004651"/>
    </source>
</evidence>
<evidence type="ECO:0000256" key="5">
    <source>
        <dbReference type="ARBA" id="ARBA00022692"/>
    </source>
</evidence>
<dbReference type="EMBL" id="DVHC01000063">
    <property type="protein sequence ID" value="HIR59735.1"/>
    <property type="molecule type" value="Genomic_DNA"/>
</dbReference>
<evidence type="ECO:0000256" key="10">
    <source>
        <dbReference type="ARBA" id="ARBA00022967"/>
    </source>
</evidence>
<dbReference type="PROSITE" id="PS01047">
    <property type="entry name" value="HMA_1"/>
    <property type="match status" value="1"/>
</dbReference>
<dbReference type="SFLD" id="SFLDF00027">
    <property type="entry name" value="p-type_atpase"/>
    <property type="match status" value="1"/>
</dbReference>
<keyword evidence="16" id="KW-1003">Cell membrane</keyword>
<keyword evidence="12" id="KW-0186">Copper</keyword>
<gene>
    <name evidence="18" type="ORF">IAB38_06760</name>
</gene>
<keyword evidence="5 16" id="KW-0812">Transmembrane</keyword>
<feature type="transmembrane region" description="Helical" evidence="16">
    <location>
        <begin position="185"/>
        <end position="204"/>
    </location>
</feature>
<dbReference type="InterPro" id="IPR017969">
    <property type="entry name" value="Heavy-metal-associated_CS"/>
</dbReference>
<keyword evidence="10" id="KW-1278">Translocase</keyword>
<evidence type="ECO:0000256" key="8">
    <source>
        <dbReference type="ARBA" id="ARBA00022796"/>
    </source>
</evidence>
<dbReference type="NCBIfam" id="TIGR01511">
    <property type="entry name" value="ATPase-IB1_Cu"/>
    <property type="match status" value="1"/>
</dbReference>
<evidence type="ECO:0000256" key="13">
    <source>
        <dbReference type="ARBA" id="ARBA00023065"/>
    </source>
</evidence>
<dbReference type="GO" id="GO:0043682">
    <property type="term" value="F:P-type divalent copper transporter activity"/>
    <property type="evidence" value="ECO:0007669"/>
    <property type="project" value="TreeGrafter"/>
</dbReference>
<keyword evidence="11 16" id="KW-1133">Transmembrane helix</keyword>
<feature type="transmembrane region" description="Helical" evidence="16">
    <location>
        <begin position="338"/>
        <end position="362"/>
    </location>
</feature>
<dbReference type="AlphaFoldDB" id="A0A9D1DVF4"/>
<feature type="transmembrane region" description="Helical" evidence="16">
    <location>
        <begin position="368"/>
        <end position="393"/>
    </location>
</feature>
<dbReference type="Gene3D" id="3.30.70.100">
    <property type="match status" value="1"/>
</dbReference>
<feature type="transmembrane region" description="Helical" evidence="16">
    <location>
        <begin position="85"/>
        <end position="104"/>
    </location>
</feature>
<dbReference type="GO" id="GO:0005507">
    <property type="term" value="F:copper ion binding"/>
    <property type="evidence" value="ECO:0007669"/>
    <property type="project" value="TreeGrafter"/>
</dbReference>
<feature type="transmembrane region" description="Helical" evidence="16">
    <location>
        <begin position="697"/>
        <end position="719"/>
    </location>
</feature>
<dbReference type="InterPro" id="IPR006121">
    <property type="entry name" value="HMA_dom"/>
</dbReference>
<keyword evidence="14 16" id="KW-0472">Membrane</keyword>
<dbReference type="Gene3D" id="3.40.50.1000">
    <property type="entry name" value="HAD superfamily/HAD-like"/>
    <property type="match status" value="1"/>
</dbReference>
<evidence type="ECO:0000256" key="4">
    <source>
        <dbReference type="ARBA" id="ARBA00022448"/>
    </source>
</evidence>
<dbReference type="SFLD" id="SFLDS00003">
    <property type="entry name" value="Haloacid_Dehalogenase"/>
    <property type="match status" value="1"/>
</dbReference>
<dbReference type="GO" id="GO:0005886">
    <property type="term" value="C:plasma membrane"/>
    <property type="evidence" value="ECO:0007669"/>
    <property type="project" value="UniProtKB-SubCell"/>
</dbReference>
<dbReference type="PANTHER" id="PTHR43520:SF8">
    <property type="entry name" value="P-TYPE CU(+) TRANSPORTER"/>
    <property type="match status" value="1"/>
</dbReference>
<dbReference type="SUPFAM" id="SSF55008">
    <property type="entry name" value="HMA, heavy metal-associated domain"/>
    <property type="match status" value="1"/>
</dbReference>
<dbReference type="FunFam" id="2.70.150.10:FF:000002">
    <property type="entry name" value="Copper-transporting ATPase 1, putative"/>
    <property type="match status" value="1"/>
</dbReference>
<dbReference type="PROSITE" id="PS00154">
    <property type="entry name" value="ATPASE_E1_E2"/>
    <property type="match status" value="1"/>
</dbReference>
<dbReference type="SUPFAM" id="SSF56784">
    <property type="entry name" value="HAD-like"/>
    <property type="match status" value="1"/>
</dbReference>
<reference evidence="18" key="2">
    <citation type="journal article" date="2021" name="PeerJ">
        <title>Extensive microbial diversity within the chicken gut microbiome revealed by metagenomics and culture.</title>
        <authorList>
            <person name="Gilroy R."/>
            <person name="Ravi A."/>
            <person name="Getino M."/>
            <person name="Pursley I."/>
            <person name="Horton D.L."/>
            <person name="Alikhan N.F."/>
            <person name="Baker D."/>
            <person name="Gharbi K."/>
            <person name="Hall N."/>
            <person name="Watson M."/>
            <person name="Adriaenssens E.M."/>
            <person name="Foster-Nyarko E."/>
            <person name="Jarju S."/>
            <person name="Secka A."/>
            <person name="Antonio M."/>
            <person name="Oren A."/>
            <person name="Chaudhuri R.R."/>
            <person name="La Ragione R."/>
            <person name="Hildebrand F."/>
            <person name="Pallen M.J."/>
        </authorList>
    </citation>
    <scope>NUCLEOTIDE SEQUENCE</scope>
    <source>
        <strain evidence="18">CHK184-20233</strain>
    </source>
</reference>
<dbReference type="InterPro" id="IPR023298">
    <property type="entry name" value="ATPase_P-typ_TM_dom_sf"/>
</dbReference>
<dbReference type="GO" id="GO:0055070">
    <property type="term" value="P:copper ion homeostasis"/>
    <property type="evidence" value="ECO:0007669"/>
    <property type="project" value="TreeGrafter"/>
</dbReference>
<keyword evidence="4" id="KW-0813">Transport</keyword>
<feature type="transmembrane region" description="Helical" evidence="16">
    <location>
        <begin position="673"/>
        <end position="691"/>
    </location>
</feature>
<dbReference type="InterPro" id="IPR023214">
    <property type="entry name" value="HAD_sf"/>
</dbReference>
<dbReference type="InterPro" id="IPR023299">
    <property type="entry name" value="ATPase_P-typ_cyto_dom_N"/>
</dbReference>
<dbReference type="Gene3D" id="3.40.1110.10">
    <property type="entry name" value="Calcium-transporting ATPase, cytoplasmic domain N"/>
    <property type="match status" value="1"/>
</dbReference>
<dbReference type="GO" id="GO:0140581">
    <property type="term" value="F:P-type monovalent copper transporter activity"/>
    <property type="evidence" value="ECO:0007669"/>
    <property type="project" value="UniProtKB-EC"/>
</dbReference>
<feature type="transmembrane region" description="Helical" evidence="16">
    <location>
        <begin position="116"/>
        <end position="134"/>
    </location>
</feature>
<dbReference type="InterPro" id="IPR059000">
    <property type="entry name" value="ATPase_P-type_domA"/>
</dbReference>